<comment type="similarity">
    <text evidence="2 15">Belongs to the FPG family.</text>
</comment>
<dbReference type="GO" id="GO:0003684">
    <property type="term" value="F:damaged DNA binding"/>
    <property type="evidence" value="ECO:0007669"/>
    <property type="project" value="InterPro"/>
</dbReference>
<feature type="active site" description="Proton donor" evidence="15">
    <location>
        <position position="3"/>
    </location>
</feature>
<dbReference type="EMBL" id="CP003985">
    <property type="protein sequence ID" value="AGF78317.1"/>
    <property type="molecule type" value="Genomic_DNA"/>
</dbReference>
<dbReference type="EC" id="3.2.2.23" evidence="15"/>
<dbReference type="Gene3D" id="1.10.8.50">
    <property type="match status" value="1"/>
</dbReference>
<dbReference type="InterPro" id="IPR015886">
    <property type="entry name" value="H2TH_FPG"/>
</dbReference>
<evidence type="ECO:0000256" key="7">
    <source>
        <dbReference type="ARBA" id="ARBA00022801"/>
    </source>
</evidence>
<evidence type="ECO:0000259" key="16">
    <source>
        <dbReference type="PROSITE" id="PS51066"/>
    </source>
</evidence>
<keyword evidence="4 15" id="KW-0479">Metal-binding</keyword>
<dbReference type="PATRIC" id="fig|1167006.5.peg.1941"/>
<dbReference type="PROSITE" id="PS51068">
    <property type="entry name" value="FPG_CAT"/>
    <property type="match status" value="1"/>
</dbReference>
<keyword evidence="12 15" id="KW-0511">Multifunctional enzyme</keyword>
<keyword evidence="11 15" id="KW-0456">Lyase</keyword>
<comment type="catalytic activity">
    <reaction evidence="1 15">
        <text>Hydrolysis of DNA containing ring-opened 7-methylguanine residues, releasing 2,6-diamino-4-hydroxy-5-(N-methyl)formamidopyrimidine.</text>
        <dbReference type="EC" id="3.2.2.23"/>
    </reaction>
</comment>
<organism evidence="18 19">
    <name type="scientific">Desulfocapsa sulfexigens (strain DSM 10523 / SB164P1)</name>
    <dbReference type="NCBI Taxonomy" id="1167006"/>
    <lineage>
        <taxon>Bacteria</taxon>
        <taxon>Pseudomonadati</taxon>
        <taxon>Thermodesulfobacteriota</taxon>
        <taxon>Desulfobulbia</taxon>
        <taxon>Desulfobulbales</taxon>
        <taxon>Desulfocapsaceae</taxon>
        <taxon>Desulfocapsa</taxon>
    </lineage>
</organism>
<keyword evidence="8 15" id="KW-0862">Zinc</keyword>
<dbReference type="InterPro" id="IPR015887">
    <property type="entry name" value="DNA_glyclase_Znf_dom_DNA_BS"/>
</dbReference>
<dbReference type="HAMAP" id="MF_00103">
    <property type="entry name" value="Fapy_DNA_glycosyl"/>
    <property type="match status" value="1"/>
</dbReference>
<evidence type="ECO:0000256" key="14">
    <source>
        <dbReference type="ARBA" id="ARBA00044632"/>
    </source>
</evidence>
<dbReference type="OrthoDB" id="9800855at2"/>
<dbReference type="RefSeq" id="WP_015404008.1">
    <property type="nucleotide sequence ID" value="NC_020304.1"/>
</dbReference>
<evidence type="ECO:0000256" key="9">
    <source>
        <dbReference type="ARBA" id="ARBA00023125"/>
    </source>
</evidence>
<keyword evidence="13 15" id="KW-0326">Glycosidase</keyword>
<dbReference type="NCBIfam" id="TIGR00577">
    <property type="entry name" value="fpg"/>
    <property type="match status" value="1"/>
</dbReference>
<evidence type="ECO:0000256" key="3">
    <source>
        <dbReference type="ARBA" id="ARBA00011245"/>
    </source>
</evidence>
<dbReference type="InterPro" id="IPR000214">
    <property type="entry name" value="Znf_DNA_glyclase/AP_lyase"/>
</dbReference>
<comment type="cofactor">
    <cofactor evidence="15">
        <name>Zn(2+)</name>
        <dbReference type="ChEBI" id="CHEBI:29105"/>
    </cofactor>
    <text evidence="15">Binds 1 zinc ion per subunit.</text>
</comment>
<feature type="binding site" evidence="15">
    <location>
        <position position="93"/>
    </location>
    <ligand>
        <name>DNA</name>
        <dbReference type="ChEBI" id="CHEBI:16991"/>
    </ligand>
</feature>
<dbReference type="PROSITE" id="PS01242">
    <property type="entry name" value="ZF_FPG_1"/>
    <property type="match status" value="1"/>
</dbReference>
<evidence type="ECO:0000259" key="17">
    <source>
        <dbReference type="PROSITE" id="PS51068"/>
    </source>
</evidence>
<dbReference type="InterPro" id="IPR010979">
    <property type="entry name" value="Ribosomal_uS13-like_H2TH"/>
</dbReference>
<comment type="catalytic activity">
    <reaction evidence="14 15">
        <text>2'-deoxyribonucleotide-(2'-deoxyribose 5'-phosphate)-2'-deoxyribonucleotide-DNA = a 3'-end 2'-deoxyribonucleotide-(2,3-dehydro-2,3-deoxyribose 5'-phosphate)-DNA + a 5'-end 5'-phospho-2'-deoxyribonucleoside-DNA + H(+)</text>
        <dbReference type="Rhea" id="RHEA:66592"/>
        <dbReference type="Rhea" id="RHEA-COMP:13180"/>
        <dbReference type="Rhea" id="RHEA-COMP:16897"/>
        <dbReference type="Rhea" id="RHEA-COMP:17067"/>
        <dbReference type="ChEBI" id="CHEBI:15378"/>
        <dbReference type="ChEBI" id="CHEBI:136412"/>
        <dbReference type="ChEBI" id="CHEBI:157695"/>
        <dbReference type="ChEBI" id="CHEBI:167181"/>
        <dbReference type="EC" id="4.2.99.18"/>
    </reaction>
</comment>
<dbReference type="FunFam" id="1.10.8.50:FF:000003">
    <property type="entry name" value="Formamidopyrimidine-DNA glycosylase"/>
    <property type="match status" value="1"/>
</dbReference>
<dbReference type="SUPFAM" id="SSF81624">
    <property type="entry name" value="N-terminal domain of MutM-like DNA repair proteins"/>
    <property type="match status" value="1"/>
</dbReference>
<evidence type="ECO:0000256" key="5">
    <source>
        <dbReference type="ARBA" id="ARBA00022763"/>
    </source>
</evidence>
<dbReference type="PANTHER" id="PTHR22993">
    <property type="entry name" value="FORMAMIDOPYRIMIDINE-DNA GLYCOSYLASE"/>
    <property type="match status" value="1"/>
</dbReference>
<gene>
    <name evidence="15" type="primary">mutM</name>
    <name evidence="15" type="synonym">fpg</name>
    <name evidence="18" type="ordered locus">UWK_01759</name>
</gene>
<accession>M1P9I3</accession>
<dbReference type="GO" id="GO:0006284">
    <property type="term" value="P:base-excision repair"/>
    <property type="evidence" value="ECO:0007669"/>
    <property type="project" value="InterPro"/>
</dbReference>
<feature type="active site" description="Proton donor; for delta-elimination activity" evidence="15">
    <location>
        <position position="266"/>
    </location>
</feature>
<protein>
    <recommendedName>
        <fullName evidence="15">Formamidopyrimidine-DNA glycosylase</fullName>
        <shortName evidence="15">Fapy-DNA glycosylase</shortName>
        <ecNumber evidence="15">3.2.2.23</ecNumber>
    </recommendedName>
    <alternativeName>
        <fullName evidence="15">DNA-(apurinic or apyrimidinic site) lyase MutM</fullName>
        <shortName evidence="15">AP lyase MutM</shortName>
        <ecNumber evidence="15">4.2.99.18</ecNumber>
    </alternativeName>
</protein>
<feature type="domain" description="Formamidopyrimidine-DNA glycosylase catalytic" evidence="17">
    <location>
        <begin position="2"/>
        <end position="115"/>
    </location>
</feature>
<dbReference type="SMART" id="SM00898">
    <property type="entry name" value="Fapy_DNA_glyco"/>
    <property type="match status" value="1"/>
</dbReference>
<keyword evidence="5 15" id="KW-0227">DNA damage</keyword>
<dbReference type="Pfam" id="PF06827">
    <property type="entry name" value="zf-FPG_IleRS"/>
    <property type="match status" value="1"/>
</dbReference>
<evidence type="ECO:0000256" key="1">
    <source>
        <dbReference type="ARBA" id="ARBA00001668"/>
    </source>
</evidence>
<dbReference type="InterPro" id="IPR010663">
    <property type="entry name" value="Znf_FPG/IleRS"/>
</dbReference>
<keyword evidence="6 15" id="KW-0863">Zinc-finger</keyword>
<feature type="domain" description="FPG-type" evidence="16">
    <location>
        <begin position="242"/>
        <end position="276"/>
    </location>
</feature>
<dbReference type="GO" id="GO:0034039">
    <property type="term" value="F:8-oxo-7,8-dihydroguanine DNA N-glycosylase activity"/>
    <property type="evidence" value="ECO:0007669"/>
    <property type="project" value="TreeGrafter"/>
</dbReference>
<dbReference type="GO" id="GO:0140078">
    <property type="term" value="F:class I DNA-(apurinic or apyrimidinic site) endonuclease activity"/>
    <property type="evidence" value="ECO:0007669"/>
    <property type="project" value="UniProtKB-EC"/>
</dbReference>
<dbReference type="SMART" id="SM01232">
    <property type="entry name" value="H2TH"/>
    <property type="match status" value="1"/>
</dbReference>
<feature type="active site" description="Proton donor; for beta-elimination activity" evidence="15">
    <location>
        <position position="59"/>
    </location>
</feature>
<dbReference type="Gene3D" id="3.20.190.10">
    <property type="entry name" value="MutM-like, N-terminal"/>
    <property type="match status" value="1"/>
</dbReference>
<feature type="binding site" evidence="15">
    <location>
        <position position="112"/>
    </location>
    <ligand>
        <name>DNA</name>
        <dbReference type="ChEBI" id="CHEBI:16991"/>
    </ligand>
</feature>
<dbReference type="InterPro" id="IPR012319">
    <property type="entry name" value="FPG_cat"/>
</dbReference>
<dbReference type="STRING" id="1167006.UWK_01759"/>
<name>M1P9I3_DESSD</name>
<dbReference type="EC" id="4.2.99.18" evidence="15"/>
<dbReference type="PROSITE" id="PS51066">
    <property type="entry name" value="ZF_FPG_2"/>
    <property type="match status" value="1"/>
</dbReference>
<keyword evidence="10 15" id="KW-0234">DNA repair</keyword>
<dbReference type="eggNOG" id="COG0266">
    <property type="taxonomic scope" value="Bacteria"/>
</dbReference>
<dbReference type="Pfam" id="PF01149">
    <property type="entry name" value="Fapy_DNA_glyco"/>
    <property type="match status" value="1"/>
</dbReference>
<evidence type="ECO:0000256" key="6">
    <source>
        <dbReference type="ARBA" id="ARBA00022771"/>
    </source>
</evidence>
<comment type="subunit">
    <text evidence="3 15">Monomer.</text>
</comment>
<evidence type="ECO:0000256" key="11">
    <source>
        <dbReference type="ARBA" id="ARBA00023239"/>
    </source>
</evidence>
<keyword evidence="9 15" id="KW-0238">DNA-binding</keyword>
<evidence type="ECO:0000256" key="2">
    <source>
        <dbReference type="ARBA" id="ARBA00009409"/>
    </source>
</evidence>
<keyword evidence="19" id="KW-1185">Reference proteome</keyword>
<proteinExistence type="inferred from homology"/>
<feature type="active site" description="Schiff-base intermediate with DNA" evidence="15">
    <location>
        <position position="2"/>
    </location>
</feature>
<dbReference type="InterPro" id="IPR020629">
    <property type="entry name" value="FPG_Glyclase"/>
</dbReference>
<dbReference type="PANTHER" id="PTHR22993:SF9">
    <property type="entry name" value="FORMAMIDOPYRIMIDINE-DNA GLYCOSYLASE"/>
    <property type="match status" value="1"/>
</dbReference>
<dbReference type="Proteomes" id="UP000011721">
    <property type="component" value="Chromosome"/>
</dbReference>
<evidence type="ECO:0000256" key="13">
    <source>
        <dbReference type="ARBA" id="ARBA00023295"/>
    </source>
</evidence>
<dbReference type="SUPFAM" id="SSF57716">
    <property type="entry name" value="Glucocorticoid receptor-like (DNA-binding domain)"/>
    <property type="match status" value="1"/>
</dbReference>
<dbReference type="GO" id="GO:0008270">
    <property type="term" value="F:zinc ion binding"/>
    <property type="evidence" value="ECO:0007669"/>
    <property type="project" value="UniProtKB-UniRule"/>
</dbReference>
<evidence type="ECO:0000313" key="19">
    <source>
        <dbReference type="Proteomes" id="UP000011721"/>
    </source>
</evidence>
<keyword evidence="7 15" id="KW-0378">Hydrolase</keyword>
<evidence type="ECO:0000313" key="18">
    <source>
        <dbReference type="EMBL" id="AGF78317.1"/>
    </source>
</evidence>
<dbReference type="SUPFAM" id="SSF46946">
    <property type="entry name" value="S13-like H2TH domain"/>
    <property type="match status" value="1"/>
</dbReference>
<evidence type="ECO:0000256" key="8">
    <source>
        <dbReference type="ARBA" id="ARBA00022833"/>
    </source>
</evidence>
<evidence type="ECO:0000256" key="15">
    <source>
        <dbReference type="HAMAP-Rule" id="MF_00103"/>
    </source>
</evidence>
<dbReference type="KEGG" id="dsf:UWK_01759"/>
<dbReference type="AlphaFoldDB" id="M1P9I3"/>
<sequence>MPELPEVEVICQGLLPHLLGRTIVDIRCSGKQLRYPVLCREMQSELCGKQITGLQRRAKYLILWTNEGGTIIIHLGMTGNMGIFDTGSATKKHDHVCWQLDNGKELRFNDARRFGAVHLLPGRRAKAAEKQFFSATGPEPFSRSCSISYLAELAARRRIGIKKFIMDSHVIAGIGNIYANESLFRASIHPECLASSLSLKDWKRLRAIIRKTLNHAIQCGGSTISDFVNASGKGGYFQMNFLVYGKAGEACSRCGVTIQKETIGGRASFFCPACQSIQGKESII</sequence>
<dbReference type="NCBIfam" id="NF002211">
    <property type="entry name" value="PRK01103.1"/>
    <property type="match status" value="1"/>
</dbReference>
<dbReference type="CDD" id="cd08966">
    <property type="entry name" value="EcFpg-like_N"/>
    <property type="match status" value="1"/>
</dbReference>
<evidence type="ECO:0000256" key="4">
    <source>
        <dbReference type="ARBA" id="ARBA00022723"/>
    </source>
</evidence>
<dbReference type="InterPro" id="IPR035937">
    <property type="entry name" value="FPG_N"/>
</dbReference>
<evidence type="ECO:0000256" key="10">
    <source>
        <dbReference type="ARBA" id="ARBA00023204"/>
    </source>
</evidence>
<comment type="function">
    <text evidence="15">Involved in base excision repair of DNA damaged by oxidation or by mutagenic agents. Acts as DNA glycosylase that recognizes and removes damaged bases. Has a preference for oxidized purines, such as 7,8-dihydro-8-oxoguanine (8-oxoG). Has AP (apurinic/apyrimidinic) lyase activity and introduces nicks in the DNA strand. Cleaves the DNA backbone by beta-delta elimination to generate a single-strand break at the site of the removed base with both 3'- and 5'-phosphates.</text>
</comment>
<feature type="binding site" evidence="15">
    <location>
        <position position="157"/>
    </location>
    <ligand>
        <name>DNA</name>
        <dbReference type="ChEBI" id="CHEBI:16991"/>
    </ligand>
</feature>
<reference evidence="19" key="1">
    <citation type="journal article" date="2013" name="Stand. Genomic Sci.">
        <title>Complete genome sequence of Desulfocapsa sulfexigens, a marine deltaproteobacterium specialized in disproportionating inorganic sulfur compounds.</title>
        <authorList>
            <person name="Finster K.W."/>
            <person name="Kjeldsen K.U."/>
            <person name="Kube M."/>
            <person name="Reinhardt R."/>
            <person name="Mussmann M."/>
            <person name="Amann R."/>
            <person name="Schreiber L."/>
        </authorList>
    </citation>
    <scope>NUCLEOTIDE SEQUENCE [LARGE SCALE GENOMIC DNA]</scope>
    <source>
        <strain evidence="19">DSM 10523 / SB164P1</strain>
    </source>
</reference>
<evidence type="ECO:0000256" key="12">
    <source>
        <dbReference type="ARBA" id="ARBA00023268"/>
    </source>
</evidence>
<dbReference type="Pfam" id="PF06831">
    <property type="entry name" value="H2TH"/>
    <property type="match status" value="1"/>
</dbReference>
<dbReference type="HOGENOM" id="CLU_038423_1_1_7"/>